<gene>
    <name evidence="3" type="ORF">DL796_03355</name>
</gene>
<comment type="caution">
    <text evidence="3">The sequence shown here is derived from an EMBL/GenBank/DDBJ whole genome shotgun (WGS) entry which is preliminary data.</text>
</comment>
<feature type="signal peptide" evidence="1">
    <location>
        <begin position="1"/>
        <end position="22"/>
    </location>
</feature>
<dbReference type="OrthoDB" id="6194111at2"/>
<evidence type="ECO:0000259" key="2">
    <source>
        <dbReference type="Pfam" id="PF01323"/>
    </source>
</evidence>
<dbReference type="PANTHER" id="PTHR35891">
    <property type="entry name" value="THIOL:DISULFIDE INTERCHANGE PROTEIN DSBA"/>
    <property type="match status" value="1"/>
</dbReference>
<name>A0A318DB61_9GAMM</name>
<evidence type="ECO:0000256" key="1">
    <source>
        <dbReference type="SAM" id="SignalP"/>
    </source>
</evidence>
<dbReference type="GO" id="GO:0016491">
    <property type="term" value="F:oxidoreductase activity"/>
    <property type="evidence" value="ECO:0007669"/>
    <property type="project" value="InterPro"/>
</dbReference>
<dbReference type="Pfam" id="PF01323">
    <property type="entry name" value="DSBA"/>
    <property type="match status" value="1"/>
</dbReference>
<protein>
    <recommendedName>
        <fullName evidence="2">DSBA-like thioredoxin domain-containing protein</fullName>
    </recommendedName>
</protein>
<keyword evidence="1" id="KW-0732">Signal</keyword>
<dbReference type="EMBL" id="QICH01000001">
    <property type="protein sequence ID" value="PXF64187.1"/>
    <property type="molecule type" value="Genomic_DNA"/>
</dbReference>
<dbReference type="SUPFAM" id="SSF52833">
    <property type="entry name" value="Thioredoxin-like"/>
    <property type="match status" value="1"/>
</dbReference>
<feature type="chain" id="PRO_5016468436" description="DSBA-like thioredoxin domain-containing protein" evidence="1">
    <location>
        <begin position="23"/>
        <end position="196"/>
    </location>
</feature>
<organism evidence="3 4">
    <name type="scientific">Kangiella spongicola</name>
    <dbReference type="NCBI Taxonomy" id="796379"/>
    <lineage>
        <taxon>Bacteria</taxon>
        <taxon>Pseudomonadati</taxon>
        <taxon>Pseudomonadota</taxon>
        <taxon>Gammaproteobacteria</taxon>
        <taxon>Kangiellales</taxon>
        <taxon>Kangiellaceae</taxon>
        <taxon>Kangiella</taxon>
    </lineage>
</organism>
<accession>A0A318DB61</accession>
<feature type="domain" description="DSBA-like thioredoxin" evidence="2">
    <location>
        <begin position="82"/>
        <end position="183"/>
    </location>
</feature>
<keyword evidence="4" id="KW-1185">Reference proteome</keyword>
<dbReference type="RefSeq" id="WP_110199958.1">
    <property type="nucleotide sequence ID" value="NZ_QICH01000001.1"/>
</dbReference>
<dbReference type="AlphaFoldDB" id="A0A318DB61"/>
<dbReference type="PANTHER" id="PTHR35891:SF3">
    <property type="entry name" value="THIOL:DISULFIDE INTERCHANGE PROTEIN DSBL"/>
    <property type="match status" value="1"/>
</dbReference>
<dbReference type="InterPro" id="IPR036249">
    <property type="entry name" value="Thioredoxin-like_sf"/>
</dbReference>
<dbReference type="InterPro" id="IPR001853">
    <property type="entry name" value="DSBA-like_thioredoxin_dom"/>
</dbReference>
<dbReference type="Proteomes" id="UP000247689">
    <property type="component" value="Unassembled WGS sequence"/>
</dbReference>
<dbReference type="InterPro" id="IPR050824">
    <property type="entry name" value="Thiol_disulfide_DsbA"/>
</dbReference>
<dbReference type="Gene3D" id="3.40.30.10">
    <property type="entry name" value="Glutaredoxin"/>
    <property type="match status" value="1"/>
</dbReference>
<reference evidence="3 4" key="1">
    <citation type="submission" date="2018-05" db="EMBL/GenBank/DDBJ databases">
        <title>Kangiella spongicola genome sequence.</title>
        <authorList>
            <person name="Maclea K.S."/>
            <person name="Goen A.E."/>
            <person name="Kelley C."/>
            <person name="Underriner A."/>
            <person name="Silverwood T."/>
            <person name="Trachtenberg A.M."/>
        </authorList>
    </citation>
    <scope>NUCLEOTIDE SEQUENCE [LARGE SCALE GENOMIC DNA]</scope>
    <source>
        <strain evidence="3 4">ATCC BAA-2076</strain>
    </source>
</reference>
<proteinExistence type="predicted"/>
<evidence type="ECO:0000313" key="4">
    <source>
        <dbReference type="Proteomes" id="UP000247689"/>
    </source>
</evidence>
<evidence type="ECO:0000313" key="3">
    <source>
        <dbReference type="EMBL" id="PXF64187.1"/>
    </source>
</evidence>
<sequence length="196" mass="22095">MSKLASIIATLGLLAMSHSGLAEFKEGKDYWKIKKVDEVAVATDDNLYFTWLGCDSCRKIEKELEADLEGFEVVPLIARQNWRPAAKAFYAIEILGGDAQAWNQLKQQVEDKTLDPTDQKALFAAIIELGFDKEDVIELLEDRVLYQRIDQAEALAKHYGIQYVPTVVVKGQYATDARSTMTVKKFSEVINYLKAL</sequence>